<gene>
    <name evidence="6" type="ORF">FA13DRAFT_1798005</name>
</gene>
<dbReference type="InterPro" id="IPR032436">
    <property type="entry name" value="URB1_C"/>
</dbReference>
<keyword evidence="7" id="KW-1185">Reference proteome</keyword>
<feature type="region of interest" description="Disordered" evidence="1">
    <location>
        <begin position="418"/>
        <end position="441"/>
    </location>
</feature>
<dbReference type="Pfam" id="PF16201">
    <property type="entry name" value="NopRA1"/>
    <property type="match status" value="1"/>
</dbReference>
<feature type="compositionally biased region" description="Basic and acidic residues" evidence="1">
    <location>
        <begin position="1197"/>
        <end position="1207"/>
    </location>
</feature>
<feature type="compositionally biased region" description="Basic and acidic residues" evidence="1">
    <location>
        <begin position="9"/>
        <end position="22"/>
    </location>
</feature>
<dbReference type="STRING" id="71717.A0A4Y7SP25"/>
<feature type="compositionally biased region" description="Acidic residues" evidence="1">
    <location>
        <begin position="759"/>
        <end position="772"/>
    </location>
</feature>
<keyword evidence="2" id="KW-1133">Transmembrane helix</keyword>
<accession>A0A4Y7SP25</accession>
<feature type="domain" description="URB1 C-terminal" evidence="4">
    <location>
        <begin position="2049"/>
        <end position="2275"/>
    </location>
</feature>
<feature type="compositionally biased region" description="Acidic residues" evidence="1">
    <location>
        <begin position="1208"/>
        <end position="1235"/>
    </location>
</feature>
<dbReference type="PANTHER" id="PTHR13500">
    <property type="entry name" value="NUCLEOLAR PRERIBOSOMAL-ASSOCIATED PROTEIN 1"/>
    <property type="match status" value="1"/>
</dbReference>
<protein>
    <submittedName>
        <fullName evidence="6">Uncharacterized protein</fullName>
    </submittedName>
</protein>
<feature type="transmembrane region" description="Helical" evidence="2">
    <location>
        <begin position="159"/>
        <end position="180"/>
    </location>
</feature>
<feature type="region of interest" description="Disordered" evidence="1">
    <location>
        <begin position="1197"/>
        <end position="1235"/>
    </location>
</feature>
<dbReference type="Pfam" id="PF11707">
    <property type="entry name" value="Npa1"/>
    <property type="match status" value="1"/>
</dbReference>
<dbReference type="GO" id="GO:0005730">
    <property type="term" value="C:nucleolus"/>
    <property type="evidence" value="ECO:0007669"/>
    <property type="project" value="TreeGrafter"/>
</dbReference>
<dbReference type="InterPro" id="IPR039844">
    <property type="entry name" value="URB1"/>
</dbReference>
<keyword evidence="2" id="KW-0472">Membrane</keyword>
<dbReference type="GO" id="GO:0000463">
    <property type="term" value="P:maturation of LSU-rRNA from tricistronic rRNA transcript (SSU-rRNA, 5.8S rRNA, LSU-rRNA)"/>
    <property type="evidence" value="ECO:0007669"/>
    <property type="project" value="TreeGrafter"/>
</dbReference>
<dbReference type="Proteomes" id="UP000298030">
    <property type="component" value="Unassembled WGS sequence"/>
</dbReference>
<dbReference type="OrthoDB" id="72892at2759"/>
<evidence type="ECO:0000313" key="6">
    <source>
        <dbReference type="EMBL" id="TEB23522.1"/>
    </source>
</evidence>
<evidence type="ECO:0000259" key="4">
    <source>
        <dbReference type="Pfam" id="PF16201"/>
    </source>
</evidence>
<comment type="caution">
    <text evidence="6">The sequence shown here is derived from an EMBL/GenBank/DDBJ whole genome shotgun (WGS) entry which is preliminary data.</text>
</comment>
<dbReference type="InterPro" id="IPR021714">
    <property type="entry name" value="URB1_N"/>
</dbReference>
<evidence type="ECO:0000259" key="3">
    <source>
        <dbReference type="Pfam" id="PF11707"/>
    </source>
</evidence>
<keyword evidence="2" id="KW-0812">Transmembrane</keyword>
<evidence type="ECO:0000256" key="1">
    <source>
        <dbReference type="SAM" id="MobiDB-lite"/>
    </source>
</evidence>
<sequence length="2489" mass="271744">MSKHASKRARFDDDVAKTTGERKQEMKAFDGVPAIQLALRANGGKPSAGIIEALTTLRNQLTLRHPEMQALIGNSQMTSTTASTSRTTTTSGSYLDALPTVVQPSDSRLLLLEKWCQSSAGLEELFAVWDLAAEAMPSGGWSKSGQANNQGLASMASSIVSLSVSVLGSVLTLLSAYYTFHPHAYPVVKNLFENERWKRLCGYISGVIGGSGGGSSNDVVLATLRLLTVIVERWDGKKVLDGFVWEAKSLAKLLQMRRKGSPPSLIKPDIRTSYILFLLSFLLPSSSSSSSPTNSYSNSQTKTAFLQQYTFHYTTIFRNLHQDTPAIVRRVLEVSWEGLWCDVRVSRSLKVGVFAGTPGGVLQNLLKLYERTEEDEEGGYAVADLVHHFLLAICTRPGVGLCFKDKGWYPRDVGGDTLFNADDSEPEEPSSNPSSKKPKLYNPTLLSLLKSLKPTDDPRQNELALKILRIAPELVGIYLPQSGLTLDPPRLSSKWVANLSFFVSVVGGDPGKGVEEVEREGGFRLKEDADEVVYRPTPPPLSTTVNNVVAGGGASRLNMKNVFTKGLQFVVPTASGKASGSANGNLVQHTTALALIRCLDKLRKVRDAMEGVAKALGEGEFTGFTLDGELGHMKEGLWTKRVKEVVKEVRRRVPEFQVVLAFCTSHLKTLTTPAISEKKGEGEVPALEEREGARIRKALMAECAMRLLWMYQEALPEVVEEARFDVGKVLVGFEVGVGPEIEVPFKDGGEDVEDEVEVEVEGMEGGENDEGSGEQKGEPEPLSTPARLQRLTQLHILRFLRASPAFSFSAPSPTHSGHTHLYSLLMGLVKLNTAALASLDPSQNQIAAELRRLVRQALGKSIAFTWAGGDQEEDDTHEVDAWLDALPRATRRVREVKRLVDANADNEQEDGGEGKLVTVYPESLDGTPLMDERASVVTFLEDCVLRCIKTPYRYIEELENMAAGPSQDVSKPDQPGASSGLPSPLVVTLVEQLEAKLSSQAAAGASGTVHLTPSDVLAIAVYLRSLVFALIGKLDTGFTTSPSPYLLVLEKVLHRLETLGHGGVWEKAFGGEDHAVLRKAVKRECVIARRCLGLAVSVPEMEVDGAEEEDADVDGLLRSRGGFGNPLTVYELVDWLRLLGTSLNQAQTKRLWGAVRGVWPEGLVEVVKYLDVPDVTANAQDGVSVWEALVMELDEKSLEDGGEKMEVDEQEGGEVKDEEGESETEGGDQEEEEDFDPSVLPFEHLLVHALPRHLLNPKCQEVLAECALNYCGFGSVAPSTSEAASSATHVQRLHYVTRHILRRFSVFLAVAQVEGARALLFVLSAVLEQVKVDDEAAFGSVKVIVVEGLKELLGVASSSPFDTKSLTTVRQGMLSVLKVALDAGSDVDMGLVAEIASGWVDLLKKVVAGETGQVADAEYAGEWVEYVQPGEILDLLSGIVQSPEVLSNTIASRAMFASLRALRDASSTNEHQEFRRRLSRSLESMSLLFRLHSLLLQVCKNPTRSETEEETQEKLKGVKVVEELIATLLESEGIPVGLSGEQFASLPSSHKSWAEAVEDAEGRWSGRSGPGTYPTRGGVTGDAIKSFLARSLQHWTDATEKIVGSFLYKHPSDDGAFLREVAKWAVDAVARADDIGGRQSLIGVVHALLDCALHCQDTSSSYLLDKTKLGKLLLQEVIRGGERRAQARAALQFFVELSIRDEAQTEVAFSMLEQDLKALRKSITSTSSSTAILTPQLIHFARWLNGPVPNSKKISGHAKSIGNEVVELAMQWLIRKLGDQDGQRELGEETSAVCVASTALIKMTSMALKATTLETLLGVIIQSQYHIAQPECLEVLDVALRDASLKPLLVNKYLQGIIQHPHFFKLSAVIATPSLAQAPLLKIRDAVTSLLHTLFFLHPANTCQISHIEPLIRAYGGTLSVSDQRILSIFTLFERQRKLSVRGIVARWAPSSSSLAGAVANGGSVGLEALQNLDPILVLRTALSFPAWRNLGDIIKAEDLDSGRKGGVSHEAQFYDPNFILLLLHHALSNGPPTSAIAWIELFRSNVVGLALRALSAKDGKVRELGMGSIVALWTLMQNADLQERDYVVYLLALLKNAISAPSHDANKMNVDADEGIYPPRLPSYITLLLFHSLRGIFNPSTFVYPLTSRFLLQRPELDVTDVPMLYSMLYSSDSEDWKKERGWIIRFLADGALTGSAVGDWRLLKRRHVWDLIASMYQPANSSTSAFSLSEAGGQSSSGGDRALKQGVLEFLVNVTRHRGPTMSLVLKSGLLAWIEMQLNCHDHHSGNGVEWLKILENVSVVVDVKKLEAGAYHGQWASTVGRCVRMIIEHAVASPSSLSTTLPLATRIALRLSSVGSTTRQTLAPLLSECLTGLRILEVDVKPSARLPPSTSILQFDDLVPPPQHSSHILHDQVALDEESLFFLWGRCVESLWRATMNVDMDTTTSRLLWNAFTSRILLWRKAVGEDASPLGEWARVECIRNMGSSP</sequence>
<organism evidence="6 7">
    <name type="scientific">Coprinellus micaceus</name>
    <name type="common">Glistening ink-cap mushroom</name>
    <name type="synonym">Coprinus micaceus</name>
    <dbReference type="NCBI Taxonomy" id="71717"/>
    <lineage>
        <taxon>Eukaryota</taxon>
        <taxon>Fungi</taxon>
        <taxon>Dikarya</taxon>
        <taxon>Basidiomycota</taxon>
        <taxon>Agaricomycotina</taxon>
        <taxon>Agaricomycetes</taxon>
        <taxon>Agaricomycetidae</taxon>
        <taxon>Agaricales</taxon>
        <taxon>Agaricineae</taxon>
        <taxon>Psathyrellaceae</taxon>
        <taxon>Coprinellus</taxon>
    </lineage>
</organism>
<feature type="region of interest" description="Disordered" evidence="1">
    <location>
        <begin position="1"/>
        <end position="22"/>
    </location>
</feature>
<dbReference type="InterPro" id="IPR059018">
    <property type="entry name" value="HEAT_URB1"/>
</dbReference>
<feature type="region of interest" description="Disordered" evidence="1">
    <location>
        <begin position="759"/>
        <end position="784"/>
    </location>
</feature>
<proteinExistence type="predicted"/>
<dbReference type="GO" id="GO:0000466">
    <property type="term" value="P:maturation of 5.8S rRNA from tricistronic rRNA transcript (SSU-rRNA, 5.8S rRNA, LSU-rRNA)"/>
    <property type="evidence" value="ECO:0007669"/>
    <property type="project" value="TreeGrafter"/>
</dbReference>
<dbReference type="PANTHER" id="PTHR13500:SF0">
    <property type="entry name" value="NUCLEOLAR PRE-RIBOSOMAL-ASSOCIATED PROTEIN 1"/>
    <property type="match status" value="1"/>
</dbReference>
<dbReference type="EMBL" id="QPFP01000077">
    <property type="protein sequence ID" value="TEB23522.1"/>
    <property type="molecule type" value="Genomic_DNA"/>
</dbReference>
<feature type="domain" description="URB1 N-terminal" evidence="3">
    <location>
        <begin position="141"/>
        <end position="498"/>
    </location>
</feature>
<evidence type="ECO:0000256" key="2">
    <source>
        <dbReference type="SAM" id="Phobius"/>
    </source>
</evidence>
<reference evidence="6 7" key="1">
    <citation type="journal article" date="2019" name="Nat. Ecol. Evol.">
        <title>Megaphylogeny resolves global patterns of mushroom evolution.</title>
        <authorList>
            <person name="Varga T."/>
            <person name="Krizsan K."/>
            <person name="Foldi C."/>
            <person name="Dima B."/>
            <person name="Sanchez-Garcia M."/>
            <person name="Sanchez-Ramirez S."/>
            <person name="Szollosi G.J."/>
            <person name="Szarkandi J.G."/>
            <person name="Papp V."/>
            <person name="Albert L."/>
            <person name="Andreopoulos W."/>
            <person name="Angelini C."/>
            <person name="Antonin V."/>
            <person name="Barry K.W."/>
            <person name="Bougher N.L."/>
            <person name="Buchanan P."/>
            <person name="Buyck B."/>
            <person name="Bense V."/>
            <person name="Catcheside P."/>
            <person name="Chovatia M."/>
            <person name="Cooper J."/>
            <person name="Damon W."/>
            <person name="Desjardin D."/>
            <person name="Finy P."/>
            <person name="Geml J."/>
            <person name="Haridas S."/>
            <person name="Hughes K."/>
            <person name="Justo A."/>
            <person name="Karasinski D."/>
            <person name="Kautmanova I."/>
            <person name="Kiss B."/>
            <person name="Kocsube S."/>
            <person name="Kotiranta H."/>
            <person name="LaButti K.M."/>
            <person name="Lechner B.E."/>
            <person name="Liimatainen K."/>
            <person name="Lipzen A."/>
            <person name="Lukacs Z."/>
            <person name="Mihaltcheva S."/>
            <person name="Morgado L.N."/>
            <person name="Niskanen T."/>
            <person name="Noordeloos M.E."/>
            <person name="Ohm R.A."/>
            <person name="Ortiz-Santana B."/>
            <person name="Ovrebo C."/>
            <person name="Racz N."/>
            <person name="Riley R."/>
            <person name="Savchenko A."/>
            <person name="Shiryaev A."/>
            <person name="Soop K."/>
            <person name="Spirin V."/>
            <person name="Szebenyi C."/>
            <person name="Tomsovsky M."/>
            <person name="Tulloss R.E."/>
            <person name="Uehling J."/>
            <person name="Grigoriev I.V."/>
            <person name="Vagvolgyi C."/>
            <person name="Papp T."/>
            <person name="Martin F.M."/>
            <person name="Miettinen O."/>
            <person name="Hibbett D.S."/>
            <person name="Nagy L.G."/>
        </authorList>
    </citation>
    <scope>NUCLEOTIDE SEQUENCE [LARGE SCALE GENOMIC DNA]</scope>
    <source>
        <strain evidence="6 7">FP101781</strain>
    </source>
</reference>
<feature type="domain" description="URB1 central HEAT repeat" evidence="5">
    <location>
        <begin position="931"/>
        <end position="993"/>
    </location>
</feature>
<evidence type="ECO:0000313" key="7">
    <source>
        <dbReference type="Proteomes" id="UP000298030"/>
    </source>
</evidence>
<name>A0A4Y7SP25_COPMI</name>
<evidence type="ECO:0000259" key="5">
    <source>
        <dbReference type="Pfam" id="PF26140"/>
    </source>
</evidence>
<dbReference type="Pfam" id="PF26140">
    <property type="entry name" value="HEAT_URB1"/>
    <property type="match status" value="1"/>
</dbReference>